<dbReference type="Proteomes" id="UP000826616">
    <property type="component" value="Chromosome"/>
</dbReference>
<protein>
    <recommendedName>
        <fullName evidence="13">Cysteine--tRNA ligase</fullName>
        <ecNumber evidence="13">6.1.1.16</ecNumber>
    </recommendedName>
    <alternativeName>
        <fullName evidence="13">Cysteinyl-tRNA synthetase</fullName>
        <shortName evidence="13">CysRS</shortName>
    </alternativeName>
</protein>
<dbReference type="Gene3D" id="1.20.120.1910">
    <property type="entry name" value="Cysteine-tRNA ligase, C-terminal anti-codon recognition domain"/>
    <property type="match status" value="1"/>
</dbReference>
<dbReference type="InterPro" id="IPR015803">
    <property type="entry name" value="Cys-tRNA-ligase"/>
</dbReference>
<dbReference type="RefSeq" id="WP_220559263.1">
    <property type="nucleotide sequence ID" value="NZ_CP080764.1"/>
</dbReference>
<evidence type="ECO:0000256" key="2">
    <source>
        <dbReference type="ARBA" id="ARBA00005594"/>
    </source>
</evidence>
<keyword evidence="5 13" id="KW-0436">Ligase</keyword>
<dbReference type="NCBIfam" id="TIGR00435">
    <property type="entry name" value="cysS"/>
    <property type="match status" value="1"/>
</dbReference>
<dbReference type="GeneID" id="97139906"/>
<dbReference type="InterPro" id="IPR009080">
    <property type="entry name" value="tRNAsynth_Ia_anticodon-bd"/>
</dbReference>
<dbReference type="PRINTS" id="PR00983">
    <property type="entry name" value="TRNASYNTHCYS"/>
</dbReference>
<evidence type="ECO:0000256" key="4">
    <source>
        <dbReference type="ARBA" id="ARBA00022490"/>
    </source>
</evidence>
<keyword evidence="16" id="KW-1185">Reference proteome</keyword>
<dbReference type="InterPro" id="IPR032678">
    <property type="entry name" value="tRNA-synt_1_cat_dom"/>
</dbReference>
<keyword evidence="4 13" id="KW-0963">Cytoplasm</keyword>
<evidence type="ECO:0000256" key="1">
    <source>
        <dbReference type="ARBA" id="ARBA00004496"/>
    </source>
</evidence>
<evidence type="ECO:0000259" key="14">
    <source>
        <dbReference type="SMART" id="SM00840"/>
    </source>
</evidence>
<name>A0ABX8YD80_ANETH</name>
<reference evidence="15 16" key="1">
    <citation type="submission" date="2021-08" db="EMBL/GenBank/DDBJ databases">
        <title>Complete genome sequence of the strain Aneurinibacillus thermoaerophilus CCM 8960.</title>
        <authorList>
            <person name="Musilova J."/>
            <person name="Kourilova X."/>
            <person name="Pernicova I."/>
            <person name="Bezdicek M."/>
            <person name="Lengerova M."/>
            <person name="Obruca S."/>
            <person name="Sedlar K."/>
        </authorList>
    </citation>
    <scope>NUCLEOTIDE SEQUENCE [LARGE SCALE GENOMIC DNA]</scope>
    <source>
        <strain evidence="15 16">CCM 8960</strain>
    </source>
</reference>
<dbReference type="Pfam" id="PF09190">
    <property type="entry name" value="DALR_2"/>
    <property type="match status" value="1"/>
</dbReference>
<keyword evidence="9 13" id="KW-0067">ATP-binding</keyword>
<dbReference type="InterPro" id="IPR015273">
    <property type="entry name" value="Cys-tRNA-synt_Ia_DALR"/>
</dbReference>
<dbReference type="InterPro" id="IPR014729">
    <property type="entry name" value="Rossmann-like_a/b/a_fold"/>
</dbReference>
<dbReference type="PANTHER" id="PTHR10890">
    <property type="entry name" value="CYSTEINYL-TRNA SYNTHETASE"/>
    <property type="match status" value="1"/>
</dbReference>
<feature type="short sequence motif" description="'HIGH' region" evidence="13">
    <location>
        <begin position="32"/>
        <end position="42"/>
    </location>
</feature>
<evidence type="ECO:0000256" key="6">
    <source>
        <dbReference type="ARBA" id="ARBA00022723"/>
    </source>
</evidence>
<keyword evidence="11 13" id="KW-0030">Aminoacyl-tRNA synthetase</keyword>
<feature type="binding site" evidence="13">
    <location>
        <position position="270"/>
    </location>
    <ligand>
        <name>ATP</name>
        <dbReference type="ChEBI" id="CHEBI:30616"/>
    </ligand>
</feature>
<feature type="binding site" evidence="13">
    <location>
        <position position="210"/>
    </location>
    <ligand>
        <name>Zn(2+)</name>
        <dbReference type="ChEBI" id="CHEBI:29105"/>
    </ligand>
</feature>
<dbReference type="GO" id="GO:0004817">
    <property type="term" value="F:cysteine-tRNA ligase activity"/>
    <property type="evidence" value="ECO:0007669"/>
    <property type="project" value="UniProtKB-EC"/>
</dbReference>
<evidence type="ECO:0000256" key="10">
    <source>
        <dbReference type="ARBA" id="ARBA00022917"/>
    </source>
</evidence>
<evidence type="ECO:0000313" key="16">
    <source>
        <dbReference type="Proteomes" id="UP000826616"/>
    </source>
</evidence>
<evidence type="ECO:0000256" key="5">
    <source>
        <dbReference type="ARBA" id="ARBA00022598"/>
    </source>
</evidence>
<dbReference type="SMART" id="SM00840">
    <property type="entry name" value="DALR_2"/>
    <property type="match status" value="1"/>
</dbReference>
<dbReference type="InterPro" id="IPR024909">
    <property type="entry name" value="Cys-tRNA/MSH_ligase"/>
</dbReference>
<dbReference type="PANTHER" id="PTHR10890:SF3">
    <property type="entry name" value="CYSTEINE--TRNA LIGASE, CYTOPLASMIC"/>
    <property type="match status" value="1"/>
</dbReference>
<comment type="similarity">
    <text evidence="2 13">Belongs to the class-I aminoacyl-tRNA synthetase family.</text>
</comment>
<comment type="subcellular location">
    <subcellularLocation>
        <location evidence="1 13">Cytoplasm</location>
    </subcellularLocation>
</comment>
<feature type="binding site" evidence="13">
    <location>
        <position position="30"/>
    </location>
    <ligand>
        <name>Zn(2+)</name>
        <dbReference type="ChEBI" id="CHEBI:29105"/>
    </ligand>
</feature>
<comment type="catalytic activity">
    <reaction evidence="12 13">
        <text>tRNA(Cys) + L-cysteine + ATP = L-cysteinyl-tRNA(Cys) + AMP + diphosphate</text>
        <dbReference type="Rhea" id="RHEA:17773"/>
        <dbReference type="Rhea" id="RHEA-COMP:9661"/>
        <dbReference type="Rhea" id="RHEA-COMP:9679"/>
        <dbReference type="ChEBI" id="CHEBI:30616"/>
        <dbReference type="ChEBI" id="CHEBI:33019"/>
        <dbReference type="ChEBI" id="CHEBI:35235"/>
        <dbReference type="ChEBI" id="CHEBI:78442"/>
        <dbReference type="ChEBI" id="CHEBI:78517"/>
        <dbReference type="ChEBI" id="CHEBI:456215"/>
        <dbReference type="EC" id="6.1.1.16"/>
    </reaction>
</comment>
<evidence type="ECO:0000256" key="7">
    <source>
        <dbReference type="ARBA" id="ARBA00022741"/>
    </source>
</evidence>
<dbReference type="HAMAP" id="MF_00041">
    <property type="entry name" value="Cys_tRNA_synth"/>
    <property type="match status" value="1"/>
</dbReference>
<keyword evidence="10 13" id="KW-0648">Protein biosynthesis</keyword>
<evidence type="ECO:0000256" key="11">
    <source>
        <dbReference type="ARBA" id="ARBA00023146"/>
    </source>
</evidence>
<comment type="subunit">
    <text evidence="3 13">Monomer.</text>
</comment>
<dbReference type="Pfam" id="PF23493">
    <property type="entry name" value="CysS_C"/>
    <property type="match status" value="1"/>
</dbReference>
<evidence type="ECO:0000313" key="15">
    <source>
        <dbReference type="EMBL" id="QYY42943.1"/>
    </source>
</evidence>
<feature type="binding site" evidence="13">
    <location>
        <position position="235"/>
    </location>
    <ligand>
        <name>Zn(2+)</name>
        <dbReference type="ChEBI" id="CHEBI:29105"/>
    </ligand>
</feature>
<keyword evidence="6 13" id="KW-0479">Metal-binding</keyword>
<feature type="domain" description="Cysteinyl-tRNA synthetase class Ia DALR" evidence="14">
    <location>
        <begin position="353"/>
        <end position="417"/>
    </location>
</feature>
<keyword evidence="8 13" id="KW-0862">Zinc</keyword>
<dbReference type="SUPFAM" id="SSF47323">
    <property type="entry name" value="Anticodon-binding domain of a subclass of class I aminoacyl-tRNA synthetases"/>
    <property type="match status" value="1"/>
</dbReference>
<organism evidence="15 16">
    <name type="scientific">Aneurinibacillus thermoaerophilus</name>
    <dbReference type="NCBI Taxonomy" id="143495"/>
    <lineage>
        <taxon>Bacteria</taxon>
        <taxon>Bacillati</taxon>
        <taxon>Bacillota</taxon>
        <taxon>Bacilli</taxon>
        <taxon>Bacillales</taxon>
        <taxon>Paenibacillaceae</taxon>
        <taxon>Aneurinibacillus group</taxon>
        <taxon>Aneurinibacillus</taxon>
    </lineage>
</organism>
<sequence>MSSIKIYNTLTRKKEEFVPLEAGKVKMYVCGPTVYNFIHIGNARPPIVFDVVRRYFSYRGYEVTYVQNFTDVDDKIIKKAEESGMGVEEVANMFIAAFEEDVRALGVKKADVHPKVTEHIPEIIAFIEDLIAKGHAYVASGDVYFRTASFAEYGKLSYQNIEELQAGARIEVSDKKENPLDFVLWKGAKPGEICWESPWGKGRPGWHIECSAMSMKYLGETFDIHGGGHDLIFPHHENEIAQTESLTGHPMAKYWMHNGYINIENEKMSKSLGNVILVKKLRENYPARVIRFFMLGAHYRNPINFSDALLRQAANALERIDTAVRNLKHHLDSAVDEAATEEEKQRVDSFRQRFIEEMDNDFNTADAITVLFDMVREVNQMMAANVLRKEIGTAYLALFAELGDVLGITFGEAEQNMSGPSDEEINTLIEERAQARKVRNFARADEIRNRLQEMGIIIEDTPQGTRWHRK</sequence>
<dbReference type="EC" id="6.1.1.16" evidence="13"/>
<dbReference type="InterPro" id="IPR056411">
    <property type="entry name" value="CysS_C"/>
</dbReference>
<feature type="short sequence motif" description="'KMSKS' region" evidence="13">
    <location>
        <begin position="267"/>
        <end position="271"/>
    </location>
</feature>
<dbReference type="SUPFAM" id="SSF52374">
    <property type="entry name" value="Nucleotidylyl transferase"/>
    <property type="match status" value="1"/>
</dbReference>
<evidence type="ECO:0000256" key="8">
    <source>
        <dbReference type="ARBA" id="ARBA00022833"/>
    </source>
</evidence>
<gene>
    <name evidence="13 15" type="primary">cysS</name>
    <name evidence="15" type="ORF">K3F53_00835</name>
</gene>
<dbReference type="CDD" id="cd00672">
    <property type="entry name" value="CysRS_core"/>
    <property type="match status" value="1"/>
</dbReference>
<comment type="cofactor">
    <cofactor evidence="13">
        <name>Zn(2+)</name>
        <dbReference type="ChEBI" id="CHEBI:29105"/>
    </cofactor>
    <text evidence="13">Binds 1 zinc ion per subunit.</text>
</comment>
<feature type="binding site" evidence="13">
    <location>
        <position position="239"/>
    </location>
    <ligand>
        <name>Zn(2+)</name>
        <dbReference type="ChEBI" id="CHEBI:29105"/>
    </ligand>
</feature>
<proteinExistence type="inferred from homology"/>
<evidence type="ECO:0000256" key="3">
    <source>
        <dbReference type="ARBA" id="ARBA00011245"/>
    </source>
</evidence>
<evidence type="ECO:0000256" key="12">
    <source>
        <dbReference type="ARBA" id="ARBA00047398"/>
    </source>
</evidence>
<dbReference type="Gene3D" id="3.40.50.620">
    <property type="entry name" value="HUPs"/>
    <property type="match status" value="1"/>
</dbReference>
<dbReference type="CDD" id="cd07963">
    <property type="entry name" value="Anticodon_Ia_Cys"/>
    <property type="match status" value="1"/>
</dbReference>
<evidence type="ECO:0000256" key="13">
    <source>
        <dbReference type="HAMAP-Rule" id="MF_00041"/>
    </source>
</evidence>
<accession>A0ABX8YD80</accession>
<dbReference type="Pfam" id="PF01406">
    <property type="entry name" value="tRNA-synt_1e"/>
    <property type="match status" value="1"/>
</dbReference>
<evidence type="ECO:0000256" key="9">
    <source>
        <dbReference type="ARBA" id="ARBA00022840"/>
    </source>
</evidence>
<dbReference type="EMBL" id="CP080764">
    <property type="protein sequence ID" value="QYY42943.1"/>
    <property type="molecule type" value="Genomic_DNA"/>
</dbReference>
<keyword evidence="7 13" id="KW-0547">Nucleotide-binding</keyword>